<name>A0A382EIG8_9ZZZZ</name>
<dbReference type="AlphaFoldDB" id="A0A382EIG8"/>
<dbReference type="EMBL" id="UINC01044739">
    <property type="protein sequence ID" value="SVB50596.1"/>
    <property type="molecule type" value="Genomic_DNA"/>
</dbReference>
<reference evidence="2" key="1">
    <citation type="submission" date="2018-05" db="EMBL/GenBank/DDBJ databases">
        <authorList>
            <person name="Lanie J.A."/>
            <person name="Ng W.-L."/>
            <person name="Kazmierczak K.M."/>
            <person name="Andrzejewski T.M."/>
            <person name="Davidsen T.M."/>
            <person name="Wayne K.J."/>
            <person name="Tettelin H."/>
            <person name="Glass J.I."/>
            <person name="Rusch D."/>
            <person name="Podicherti R."/>
            <person name="Tsui H.-C.T."/>
            <person name="Winkler M.E."/>
        </authorList>
    </citation>
    <scope>NUCLEOTIDE SEQUENCE</scope>
</reference>
<sequence>MSETRVAWAGLIEVLAEAGERFAGEEWMVVDDRDVAEAHRTIAHILQSGLVSHAEFDPERPVWRRIGTATRKMNNGGNPDAIYFEAPIRGDRTYRITGNLAQAVYTAFTVEAGANNGSYPDRTDGILNDTQFDVAADGSYEIILGGKPRDRNWLKLSADAGRLTSRHYFEWKSPAAAADVHVPLTISNLDPPDGPPPPWNDDLVAAAIGRVTTHVRSKTIDGLRPADHAARPDWVGRIPNEFPVPQEPGDFALAAADAHYSLGRWLLGPDEALVITGRWPECRFASVCAWNRFQQTLDYLNRPVSRNRATTTLEADGSFRMVVAHADPGVPNWIDTEGRASGTLFFRFFLAEGDVEPLSAEVVPFDSRPI</sequence>
<gene>
    <name evidence="2" type="ORF">METZ01_LOCUS203450</name>
</gene>
<feature type="domain" description="DUF1214" evidence="1">
    <location>
        <begin position="300"/>
        <end position="350"/>
    </location>
</feature>
<proteinExistence type="predicted"/>
<evidence type="ECO:0000313" key="2">
    <source>
        <dbReference type="EMBL" id="SVB50596.1"/>
    </source>
</evidence>
<feature type="non-terminal residue" evidence="2">
    <location>
        <position position="370"/>
    </location>
</feature>
<feature type="domain" description="DUF1214" evidence="1">
    <location>
        <begin position="87"/>
        <end position="168"/>
    </location>
</feature>
<accession>A0A382EIG8</accession>
<dbReference type="Pfam" id="PF06742">
    <property type="entry name" value="DUF1214"/>
    <property type="match status" value="2"/>
</dbReference>
<organism evidence="2">
    <name type="scientific">marine metagenome</name>
    <dbReference type="NCBI Taxonomy" id="408172"/>
    <lineage>
        <taxon>unclassified sequences</taxon>
        <taxon>metagenomes</taxon>
        <taxon>ecological metagenomes</taxon>
    </lineage>
</organism>
<protein>
    <recommendedName>
        <fullName evidence="1">DUF1214 domain-containing protein</fullName>
    </recommendedName>
</protein>
<evidence type="ECO:0000259" key="1">
    <source>
        <dbReference type="Pfam" id="PF06742"/>
    </source>
</evidence>
<dbReference type="InterPro" id="IPR010621">
    <property type="entry name" value="DUF1214"/>
</dbReference>